<proteinExistence type="predicted"/>
<dbReference type="Proteomes" id="UP000244073">
    <property type="component" value="Unassembled WGS sequence"/>
</dbReference>
<comment type="caution">
    <text evidence="1">The sequence shown here is derived from an EMBL/GenBank/DDBJ whole genome shotgun (WGS) entry which is preliminary data.</text>
</comment>
<dbReference type="EMBL" id="MSFN02000001">
    <property type="protein sequence ID" value="PTU23649.1"/>
    <property type="molecule type" value="Genomic_DNA"/>
</dbReference>
<dbReference type="AlphaFoldDB" id="A0A2T5M539"/>
<evidence type="ECO:0000313" key="2">
    <source>
        <dbReference type="Proteomes" id="UP000244073"/>
    </source>
</evidence>
<dbReference type="OrthoDB" id="73875at2759"/>
<name>A0A2T5M539_9EURO</name>
<evidence type="ECO:0000313" key="1">
    <source>
        <dbReference type="EMBL" id="PTU23649.1"/>
    </source>
</evidence>
<sequence>MPSLRSPGIPGISSPMGLITSQGPPFEFPIGVVIIGLNMAVYVSANISIMLSAHLQAEVNSSRNPFDLSLSQYHQRTSASSQAHVTYSIGSGVNVGGQLNAPTFYNWGGTIQVPIASVPRKQIMLDTCAGSSTLSKRAVELLDGPVN</sequence>
<organism evidence="1 2">
    <name type="scientific">Aspergillus ochraceoroseus IBT 24754</name>
    <dbReference type="NCBI Taxonomy" id="1392256"/>
    <lineage>
        <taxon>Eukaryota</taxon>
        <taxon>Fungi</taxon>
        <taxon>Dikarya</taxon>
        <taxon>Ascomycota</taxon>
        <taxon>Pezizomycotina</taxon>
        <taxon>Eurotiomycetes</taxon>
        <taxon>Eurotiomycetidae</taxon>
        <taxon>Eurotiales</taxon>
        <taxon>Aspergillaceae</taxon>
        <taxon>Aspergillus</taxon>
        <taxon>Aspergillus subgen. Nidulantes</taxon>
    </lineage>
</organism>
<gene>
    <name evidence="1" type="ORF">P175DRAFT_0527090</name>
</gene>
<protein>
    <submittedName>
        <fullName evidence="1">Uncharacterized protein</fullName>
    </submittedName>
</protein>
<dbReference type="GeneID" id="63816378"/>
<reference evidence="1 2" key="1">
    <citation type="journal article" date="2018" name="Proc. Natl. Acad. Sci. U.S.A.">
        <title>Linking secondary metabolites to gene clusters through genome sequencing of six diverse Aspergillus species.</title>
        <authorList>
            <person name="Kaerboelling I."/>
            <person name="Vesth T.C."/>
            <person name="Frisvad J.C."/>
            <person name="Nybo J.L."/>
            <person name="Theobald S."/>
            <person name="Kuo A."/>
            <person name="Bowyer P."/>
            <person name="Matsuda Y."/>
            <person name="Mondo S."/>
            <person name="Lyhne E.K."/>
            <person name="Kogle M.E."/>
            <person name="Clum A."/>
            <person name="Lipzen A."/>
            <person name="Salamov A."/>
            <person name="Ngan C.Y."/>
            <person name="Daum C."/>
            <person name="Chiniquy J."/>
            <person name="Barry K."/>
            <person name="LaButti K."/>
            <person name="Haridas S."/>
            <person name="Simmons B.A."/>
            <person name="Magnuson J.K."/>
            <person name="Mortensen U.H."/>
            <person name="Larsen T.O."/>
            <person name="Grigoriev I.V."/>
            <person name="Baker S.E."/>
            <person name="Andersen M.R."/>
        </authorList>
    </citation>
    <scope>NUCLEOTIDE SEQUENCE [LARGE SCALE GENOMIC DNA]</scope>
    <source>
        <strain evidence="1 2">IBT 24754</strain>
    </source>
</reference>
<dbReference type="RefSeq" id="XP_040755041.1">
    <property type="nucleotide sequence ID" value="XM_040899496.1"/>
</dbReference>
<accession>A0A2T5M539</accession>
<dbReference type="VEuPathDB" id="FungiDB:P175DRAFT_0527090"/>